<evidence type="ECO:0000256" key="10">
    <source>
        <dbReference type="RuleBase" id="RU003756"/>
    </source>
</evidence>
<dbReference type="InterPro" id="IPR007696">
    <property type="entry name" value="DNA_mismatch_repair_MutS_core"/>
</dbReference>
<dbReference type="GO" id="GO:0140664">
    <property type="term" value="F:ATP-dependent DNA damage sensor activity"/>
    <property type="evidence" value="ECO:0007669"/>
    <property type="project" value="InterPro"/>
</dbReference>
<evidence type="ECO:0000256" key="8">
    <source>
        <dbReference type="ARBA" id="ARBA00024647"/>
    </source>
</evidence>
<dbReference type="Gene3D" id="3.40.50.300">
    <property type="entry name" value="P-loop containing nucleotide triphosphate hydrolases"/>
    <property type="match status" value="1"/>
</dbReference>
<dbReference type="PIRSF" id="PIRSF037677">
    <property type="entry name" value="DNA_mis_repair_Msh6"/>
    <property type="match status" value="1"/>
</dbReference>
<keyword evidence="13" id="KW-1185">Reference proteome</keyword>
<dbReference type="Pfam" id="PF05188">
    <property type="entry name" value="MutS_II"/>
    <property type="match status" value="1"/>
</dbReference>
<dbReference type="SMART" id="SM00533">
    <property type="entry name" value="MUTSd"/>
    <property type="match status" value="1"/>
</dbReference>
<comment type="function">
    <text evidence="8 9">This protein is involved in the repair of mismatches in DNA. It is possible that it carries out the mismatch recognition step. This protein has a weak ATPase activity.</text>
</comment>
<dbReference type="SMART" id="SM00534">
    <property type="entry name" value="MUTSac"/>
    <property type="match status" value="1"/>
</dbReference>
<sequence>MMAQYLEIKGRYPDALLFYRMGDFYELFFSDAEAASAALDIALTKRGQHQGQDIAMCGVPHHAAEGYLLTLIRKGFRVAVCEQLENPAEAKKRGYKAVVKRDVVRLVTPGTLTEDTLLNAREHNFLAAFATIRGGAAFAWVDVSTGDLQVTTLPPAHLPRMLARVAPSELLVAEPEAEALRDGVEEAGVTLTPRAPSGFDSTQGEARLKDLFDVSTLDAFGNFERTETAALGALIDYLDLTQKGKLPLIRPPVKEQAGGAMQIDMATRRNLELSRSLAGSREGSLLAAMDRTLTGTGARLLEVRLSSPSTDLATINARHDAVALFTENASLAASVRDILCRAPDMERALSRLSLERGGPRDLAALRGGLAVASELAENLSVVDLPELLTEATAALTGHEALATLLEDALIAEPPHLARDGGFIAAGYDEDLDEARELRDEGRGVIAGLQKTYQDQTGIGALKIKHNNVLGYFIETPATHAEKMLFPPHNESFRHRQTTANQLRFTSEELTRMETRILNAGGRALDIEKAIFGNLCTAVLAEGPRLSVLARAVAEIDLAAALADLAAGEDWVRPVMRNDRSFRIDKGRHPVVELALRKANSAAFVANDCDLGAESKAARPVWLLTGPNMAGKSTFLRQNALIALLAQVGSYVPADKAEIGIVDQLFSRVGASDDLARGRSTFMVEMVETAAILNQAGPRALVILDEIGRGTATYDGLSIAWATLEHLHDVNGCRTLFATHYHELTSLTAKLSGLANVTMAVREWEGDVIFLHEVREGAADRSYGVQVAKLAGLPAAVIERARTVLQTLEEGDRESGRAAKTLVDDLPLFSATPSPAPIVKNGPSPLEEKLSEVHPDTLSPREALDLVYALKALCDDEG</sequence>
<evidence type="ECO:0000313" key="13">
    <source>
        <dbReference type="Proteomes" id="UP000464495"/>
    </source>
</evidence>
<dbReference type="InterPro" id="IPR036187">
    <property type="entry name" value="DNA_mismatch_repair_MutS_sf"/>
</dbReference>
<dbReference type="EMBL" id="CP046620">
    <property type="protein sequence ID" value="QHQ37467.1"/>
    <property type="molecule type" value="Genomic_DNA"/>
</dbReference>
<evidence type="ECO:0000256" key="2">
    <source>
        <dbReference type="ARBA" id="ARBA00021982"/>
    </source>
</evidence>
<evidence type="ECO:0000313" key="12">
    <source>
        <dbReference type="EMBL" id="QHQ37467.1"/>
    </source>
</evidence>
<feature type="binding site" evidence="9">
    <location>
        <begin position="625"/>
        <end position="632"/>
    </location>
    <ligand>
        <name>ATP</name>
        <dbReference type="ChEBI" id="CHEBI:30616"/>
    </ligand>
</feature>
<evidence type="ECO:0000256" key="6">
    <source>
        <dbReference type="ARBA" id="ARBA00023125"/>
    </source>
</evidence>
<evidence type="ECO:0000256" key="7">
    <source>
        <dbReference type="ARBA" id="ARBA00023204"/>
    </source>
</evidence>
<evidence type="ECO:0000259" key="11">
    <source>
        <dbReference type="PROSITE" id="PS00486"/>
    </source>
</evidence>
<dbReference type="Gene3D" id="3.40.1170.10">
    <property type="entry name" value="DNA repair protein MutS, domain I"/>
    <property type="match status" value="1"/>
</dbReference>
<dbReference type="Pfam" id="PF05190">
    <property type="entry name" value="MutS_IV"/>
    <property type="match status" value="1"/>
</dbReference>
<comment type="similarity">
    <text evidence="1 9 10">Belongs to the DNA mismatch repair MutS family.</text>
</comment>
<dbReference type="RefSeq" id="WP_161864030.1">
    <property type="nucleotide sequence ID" value="NZ_CP046620.1"/>
</dbReference>
<dbReference type="GO" id="GO:0005829">
    <property type="term" value="C:cytosol"/>
    <property type="evidence" value="ECO:0007669"/>
    <property type="project" value="TreeGrafter"/>
</dbReference>
<dbReference type="InterPro" id="IPR007861">
    <property type="entry name" value="DNA_mismatch_repair_MutS_clamp"/>
</dbReference>
<dbReference type="InterPro" id="IPR007860">
    <property type="entry name" value="DNA_mmatch_repair_MutS_con_dom"/>
</dbReference>
<evidence type="ECO:0000256" key="1">
    <source>
        <dbReference type="ARBA" id="ARBA00006271"/>
    </source>
</evidence>
<name>A0A6P1T602_9RHOB</name>
<dbReference type="FunFam" id="3.40.1170.10:FF:000001">
    <property type="entry name" value="DNA mismatch repair protein MutS"/>
    <property type="match status" value="1"/>
</dbReference>
<dbReference type="NCBIfam" id="NF003810">
    <property type="entry name" value="PRK05399.1"/>
    <property type="match status" value="1"/>
</dbReference>
<reference evidence="12 13" key="1">
    <citation type="submission" date="2019-12" db="EMBL/GenBank/DDBJ databases">
        <title>Complete genome sequence of Algicella marina strain 9Alg 56(T) isolated from the red alga Tichocarpus crinitus.</title>
        <authorList>
            <person name="Kim S.-G."/>
            <person name="Nedashkovskaya O.I."/>
        </authorList>
    </citation>
    <scope>NUCLEOTIDE SEQUENCE [LARGE SCALE GENOMIC DNA]</scope>
    <source>
        <strain evidence="12 13">9Alg 56</strain>
    </source>
</reference>
<dbReference type="SUPFAM" id="SSF48334">
    <property type="entry name" value="DNA repair protein MutS, domain III"/>
    <property type="match status" value="1"/>
</dbReference>
<evidence type="ECO:0000256" key="3">
    <source>
        <dbReference type="ARBA" id="ARBA00022741"/>
    </source>
</evidence>
<gene>
    <name evidence="9 12" type="primary">mutS</name>
    <name evidence="12" type="ORF">GO499_16225</name>
</gene>
<dbReference type="InterPro" id="IPR005748">
    <property type="entry name" value="DNA_mismatch_repair_MutS"/>
</dbReference>
<dbReference type="PROSITE" id="PS00486">
    <property type="entry name" value="DNA_MISMATCH_REPAIR_2"/>
    <property type="match status" value="1"/>
</dbReference>
<dbReference type="HAMAP" id="MF_00096">
    <property type="entry name" value="MutS"/>
    <property type="match status" value="1"/>
</dbReference>
<dbReference type="InterPro" id="IPR017261">
    <property type="entry name" value="DNA_mismatch_repair_MutS/MSH"/>
</dbReference>
<dbReference type="Gene3D" id="1.10.1420.10">
    <property type="match status" value="2"/>
</dbReference>
<evidence type="ECO:0000256" key="5">
    <source>
        <dbReference type="ARBA" id="ARBA00022840"/>
    </source>
</evidence>
<feature type="domain" description="DNA mismatch repair proteins mutS family" evidence="11">
    <location>
        <begin position="699"/>
        <end position="715"/>
    </location>
</feature>
<dbReference type="Proteomes" id="UP000464495">
    <property type="component" value="Chromosome"/>
</dbReference>
<dbReference type="NCBIfam" id="TIGR01070">
    <property type="entry name" value="mutS1"/>
    <property type="match status" value="1"/>
</dbReference>
<dbReference type="GO" id="GO:0005524">
    <property type="term" value="F:ATP binding"/>
    <property type="evidence" value="ECO:0007669"/>
    <property type="project" value="UniProtKB-UniRule"/>
</dbReference>
<dbReference type="InterPro" id="IPR027417">
    <property type="entry name" value="P-loop_NTPase"/>
</dbReference>
<dbReference type="CDD" id="cd03284">
    <property type="entry name" value="ABC_MutS1"/>
    <property type="match status" value="1"/>
</dbReference>
<dbReference type="SUPFAM" id="SSF53150">
    <property type="entry name" value="DNA repair protein MutS, domain II"/>
    <property type="match status" value="1"/>
</dbReference>
<dbReference type="SUPFAM" id="SSF52540">
    <property type="entry name" value="P-loop containing nucleoside triphosphate hydrolases"/>
    <property type="match status" value="1"/>
</dbReference>
<dbReference type="InterPro" id="IPR036678">
    <property type="entry name" value="MutS_con_dom_sf"/>
</dbReference>
<dbReference type="Pfam" id="PF05192">
    <property type="entry name" value="MutS_III"/>
    <property type="match status" value="1"/>
</dbReference>
<dbReference type="AlphaFoldDB" id="A0A6P1T602"/>
<dbReference type="GO" id="GO:0006298">
    <property type="term" value="P:mismatch repair"/>
    <property type="evidence" value="ECO:0007669"/>
    <property type="project" value="UniProtKB-UniRule"/>
</dbReference>
<dbReference type="GO" id="GO:0030983">
    <property type="term" value="F:mismatched DNA binding"/>
    <property type="evidence" value="ECO:0007669"/>
    <property type="project" value="InterPro"/>
</dbReference>
<evidence type="ECO:0000256" key="9">
    <source>
        <dbReference type="HAMAP-Rule" id="MF_00096"/>
    </source>
</evidence>
<dbReference type="SUPFAM" id="SSF55271">
    <property type="entry name" value="DNA repair protein MutS, domain I"/>
    <property type="match status" value="1"/>
</dbReference>
<dbReference type="Gene3D" id="6.10.140.430">
    <property type="match status" value="1"/>
</dbReference>
<keyword evidence="6 9" id="KW-0238">DNA-binding</keyword>
<dbReference type="PANTHER" id="PTHR11361:SF34">
    <property type="entry name" value="DNA MISMATCH REPAIR PROTEIN MSH1, MITOCHONDRIAL"/>
    <property type="match status" value="1"/>
</dbReference>
<dbReference type="InterPro" id="IPR000432">
    <property type="entry name" value="DNA_mismatch_repair_MutS_C"/>
</dbReference>
<dbReference type="Pfam" id="PF00488">
    <property type="entry name" value="MutS_V"/>
    <property type="match status" value="1"/>
</dbReference>
<protein>
    <recommendedName>
        <fullName evidence="2 9">DNA mismatch repair protein MutS</fullName>
    </recommendedName>
</protein>
<proteinExistence type="inferred from homology"/>
<dbReference type="KEGG" id="amaq:GO499_16225"/>
<keyword evidence="7 9" id="KW-0234">DNA repair</keyword>
<keyword evidence="5 9" id="KW-0067">ATP-binding</keyword>
<dbReference type="PANTHER" id="PTHR11361">
    <property type="entry name" value="DNA MISMATCH REPAIR PROTEIN MUTS FAMILY MEMBER"/>
    <property type="match status" value="1"/>
</dbReference>
<keyword evidence="4 9" id="KW-0227">DNA damage</keyword>
<organism evidence="12 13">
    <name type="scientific">Algicella marina</name>
    <dbReference type="NCBI Taxonomy" id="2683284"/>
    <lineage>
        <taxon>Bacteria</taxon>
        <taxon>Pseudomonadati</taxon>
        <taxon>Pseudomonadota</taxon>
        <taxon>Alphaproteobacteria</taxon>
        <taxon>Rhodobacterales</taxon>
        <taxon>Paracoccaceae</taxon>
        <taxon>Algicella</taxon>
    </lineage>
</organism>
<dbReference type="Pfam" id="PF01624">
    <property type="entry name" value="MutS_I"/>
    <property type="match status" value="1"/>
</dbReference>
<dbReference type="InterPro" id="IPR016151">
    <property type="entry name" value="DNA_mismatch_repair_MutS_N"/>
</dbReference>
<dbReference type="InterPro" id="IPR045076">
    <property type="entry name" value="MutS"/>
</dbReference>
<accession>A0A6P1T602</accession>
<dbReference type="InterPro" id="IPR007695">
    <property type="entry name" value="DNA_mismatch_repair_MutS-lik_N"/>
</dbReference>
<dbReference type="GO" id="GO:0003684">
    <property type="term" value="F:damaged DNA binding"/>
    <property type="evidence" value="ECO:0007669"/>
    <property type="project" value="UniProtKB-UniRule"/>
</dbReference>
<evidence type="ECO:0000256" key="4">
    <source>
        <dbReference type="ARBA" id="ARBA00022763"/>
    </source>
</evidence>
<keyword evidence="3 9" id="KW-0547">Nucleotide-binding</keyword>
<dbReference type="Gene3D" id="3.30.420.110">
    <property type="entry name" value="MutS, connector domain"/>
    <property type="match status" value="1"/>
</dbReference>